<keyword evidence="3" id="KW-1185">Reference proteome</keyword>
<accession>A0ABU7IX56</accession>
<gene>
    <name evidence="2" type="ORF">V1I91_15955</name>
</gene>
<dbReference type="EMBL" id="JAZDDG010000007">
    <property type="protein sequence ID" value="MEE1977577.1"/>
    <property type="molecule type" value="Genomic_DNA"/>
</dbReference>
<evidence type="ECO:0000313" key="3">
    <source>
        <dbReference type="Proteomes" id="UP001356308"/>
    </source>
</evidence>
<name>A0ABU7IX56_9FLAO</name>
<dbReference type="RefSeq" id="WP_272652255.1">
    <property type="nucleotide sequence ID" value="NZ_JAZDDG010000007.1"/>
</dbReference>
<evidence type="ECO:0000256" key="1">
    <source>
        <dbReference type="SAM" id="SignalP"/>
    </source>
</evidence>
<reference evidence="2 3" key="1">
    <citation type="submission" date="2024-01" db="EMBL/GenBank/DDBJ databases">
        <title>Maribacter spp. originated from different algae showed divergent polysaccharides utilization ability.</title>
        <authorList>
            <person name="Wang H."/>
            <person name="Wu Y."/>
        </authorList>
    </citation>
    <scope>NUCLEOTIDE SEQUENCE [LARGE SCALE GENOMIC DNA]</scope>
    <source>
        <strain evidence="2 3">PR1</strain>
    </source>
</reference>
<proteinExistence type="predicted"/>
<feature type="signal peptide" evidence="1">
    <location>
        <begin position="1"/>
        <end position="20"/>
    </location>
</feature>
<feature type="chain" id="PRO_5045412594" evidence="1">
    <location>
        <begin position="21"/>
        <end position="386"/>
    </location>
</feature>
<protein>
    <submittedName>
        <fullName evidence="2">Gliding motility-associated C-terminal domain-containing protein</fullName>
    </submittedName>
</protein>
<dbReference type="Proteomes" id="UP001356308">
    <property type="component" value="Unassembled WGS sequence"/>
</dbReference>
<keyword evidence="1" id="KW-0732">Signal</keyword>
<organism evidence="2 3">
    <name type="scientific">Maribacter cobaltidurans</name>
    <dbReference type="NCBI Taxonomy" id="1178778"/>
    <lineage>
        <taxon>Bacteria</taxon>
        <taxon>Pseudomonadati</taxon>
        <taxon>Bacteroidota</taxon>
        <taxon>Flavobacteriia</taxon>
        <taxon>Flavobacteriales</taxon>
        <taxon>Flavobacteriaceae</taxon>
        <taxon>Maribacter</taxon>
    </lineage>
</organism>
<evidence type="ECO:0000313" key="2">
    <source>
        <dbReference type="EMBL" id="MEE1977577.1"/>
    </source>
</evidence>
<sequence>MNKYLNIFLFFSLMSLSAQTALFNNGNIRIHEGGNLGFHTDLINDSPFDDNSGLAGFYGTDLAVFGNVVPLFYDVEVAVDNDLILTLGLDTRNNTNFILGDIYTPKSNSAVYYNFLANAFYNGESDLTKVNGYAAITNQQNFMFPVGDVDFLRPLTLNSESANPFAKCAYFFDDPNSQAVFPGNFNTSELDIDVEAVSSTEFWRLEGSLPSTVSISWNERSNLSTLTDDATKIIVVGWSKASQRWINLEASTVTGSLEQGFVTTKSFTPDDYEILTLGVSKIPYEPLEKEVLTLDNFLVSANGDGINDSFYVEELEQSPNNMVRIYDRYGLKVFEKSNYVNEFVGVSNINNFVISREDGLPEGVYFFTIDMLDLDLSYQGFLYLAR</sequence>
<dbReference type="Pfam" id="PF13585">
    <property type="entry name" value="CHU_C"/>
    <property type="match status" value="1"/>
</dbReference>
<comment type="caution">
    <text evidence="2">The sequence shown here is derived from an EMBL/GenBank/DDBJ whole genome shotgun (WGS) entry which is preliminary data.</text>
</comment>